<sequence length="107" mass="10958">AGLLGSALCSNGGNALGGSPSETAVSDYKTPQRRPQLTGMQRGLEIPSLAWSPGSAASSIATPSASISEDFKPMLALGPPVGWPLPWGPPPAISRVNEFVNDDEDGK</sequence>
<accession>A0A813LCH5</accession>
<gene>
    <name evidence="2" type="ORF">PGLA2088_LOCUS41229</name>
</gene>
<dbReference type="Proteomes" id="UP000626109">
    <property type="component" value="Unassembled WGS sequence"/>
</dbReference>
<organism evidence="2 3">
    <name type="scientific">Polarella glacialis</name>
    <name type="common">Dinoflagellate</name>
    <dbReference type="NCBI Taxonomy" id="89957"/>
    <lineage>
        <taxon>Eukaryota</taxon>
        <taxon>Sar</taxon>
        <taxon>Alveolata</taxon>
        <taxon>Dinophyceae</taxon>
        <taxon>Suessiales</taxon>
        <taxon>Suessiaceae</taxon>
        <taxon>Polarella</taxon>
    </lineage>
</organism>
<proteinExistence type="predicted"/>
<dbReference type="EMBL" id="CAJNNW010033767">
    <property type="protein sequence ID" value="CAE8720290.1"/>
    <property type="molecule type" value="Genomic_DNA"/>
</dbReference>
<name>A0A813LCH5_POLGL</name>
<evidence type="ECO:0000313" key="2">
    <source>
        <dbReference type="EMBL" id="CAE8720290.1"/>
    </source>
</evidence>
<protein>
    <submittedName>
        <fullName evidence="2">Uncharacterized protein</fullName>
    </submittedName>
</protein>
<feature type="non-terminal residue" evidence="2">
    <location>
        <position position="107"/>
    </location>
</feature>
<evidence type="ECO:0000256" key="1">
    <source>
        <dbReference type="SAM" id="MobiDB-lite"/>
    </source>
</evidence>
<comment type="caution">
    <text evidence="2">The sequence shown here is derived from an EMBL/GenBank/DDBJ whole genome shotgun (WGS) entry which is preliminary data.</text>
</comment>
<evidence type="ECO:0000313" key="3">
    <source>
        <dbReference type="Proteomes" id="UP000626109"/>
    </source>
</evidence>
<reference evidence="2" key="1">
    <citation type="submission" date="2021-02" db="EMBL/GenBank/DDBJ databases">
        <authorList>
            <person name="Dougan E. K."/>
            <person name="Rhodes N."/>
            <person name="Thang M."/>
            <person name="Chan C."/>
        </authorList>
    </citation>
    <scope>NUCLEOTIDE SEQUENCE</scope>
</reference>
<dbReference type="AlphaFoldDB" id="A0A813LCH5"/>
<feature type="region of interest" description="Disordered" evidence="1">
    <location>
        <begin position="10"/>
        <end position="42"/>
    </location>
</feature>